<dbReference type="STRING" id="1531966.A0A0A1SMT6"/>
<evidence type="ECO:0000313" key="6">
    <source>
        <dbReference type="Proteomes" id="UP000039046"/>
    </source>
</evidence>
<reference evidence="5 6" key="1">
    <citation type="journal article" date="2015" name="Genome Announc.">
        <title>Draft Genome Sequence and Gene Annotation of the Entomopathogenic Fungus Verticillium hemipterigenum.</title>
        <authorList>
            <person name="Horn F."/>
            <person name="Habel A."/>
            <person name="Scharf D.H."/>
            <person name="Dworschak J."/>
            <person name="Brakhage A.A."/>
            <person name="Guthke R."/>
            <person name="Hertweck C."/>
            <person name="Linde J."/>
        </authorList>
    </citation>
    <scope>NUCLEOTIDE SEQUENCE [LARGE SCALE GENOMIC DNA]</scope>
</reference>
<dbReference type="HOGENOM" id="CLU_000022_45_4_1"/>
<gene>
    <name evidence="5" type="ORF">VHEMI01747</name>
</gene>
<sequence length="705" mass="78068">MPQANFESYYKRTTDFPEKNGPFGLPIPNSERPNRSAVYRHHRFRDGPLLTTMDPNIRTIHDMLEFVFQEKPKHKCFGVRKWIPETKTWEPKYSWVTFGEVAERRKNLGTGIVEILQKLGYTGDKYGVGLWSQNRPEWHLIDMAATSQALFTVSLYDTLGPDTTEYIINHAELPIIACSVDHIPTLLQLAPRIPTLKAIISLDALEHGEEAGRSKRELLNQMAAPVGLKIYGLEEVEQIGIQSGRPMRSPQPEDFSTINYTSGTTGPPKGVVLTHNMAVSAVNTAMATAGINNGDTHISYLPLAHIYGRLVDQLTIVCGGATGFFHGDPLGLIEDLKILKPTTFVSVPRLYNRINSAIKTATVDAPGVKGSLMRHVINTKKSYMSLPLGQAHNSHFLYDRTLIPKIRSAVGMDKVRSMTSGSAQLDPDVQEFLGAAFSNHFRQGYGMTETYAVATVQLPGDYRKNCLGPPLPNTEICLESVPDYNYSVEDKPYPRGEILLRGPGIFKGYYKNKEETDKTVEADGWFHTGDIGLIDETGCLKIIDRKKNVLKLAQGEYISPERIENAYLANTNLLAAAYVHGDSSQASLVAIFAVDPENFAPFAGKILGRSIAANDRDAVTAACSEPQVKAELQKVLAKIGRKLKFNSYENVRNFDLAVEPFTVDNGILTPTLKLKRPIAGKAFRTNIDRLYAELAKATPAATMKL</sequence>
<keyword evidence="6" id="KW-1185">Reference proteome</keyword>
<dbReference type="GO" id="GO:0005783">
    <property type="term" value="C:endoplasmic reticulum"/>
    <property type="evidence" value="ECO:0007669"/>
    <property type="project" value="TreeGrafter"/>
</dbReference>
<dbReference type="SUPFAM" id="SSF56801">
    <property type="entry name" value="Acetyl-CoA synthetase-like"/>
    <property type="match status" value="1"/>
</dbReference>
<dbReference type="GO" id="GO:0005524">
    <property type="term" value="F:ATP binding"/>
    <property type="evidence" value="ECO:0007669"/>
    <property type="project" value="UniProtKB-KW"/>
</dbReference>
<feature type="region of interest" description="Disordered" evidence="3">
    <location>
        <begin position="1"/>
        <end position="31"/>
    </location>
</feature>
<protein>
    <recommendedName>
        <fullName evidence="4">AMP-dependent synthetase/ligase domain-containing protein</fullName>
    </recommendedName>
</protein>
<dbReference type="EMBL" id="CDHN01000001">
    <property type="protein sequence ID" value="CEJ81628.1"/>
    <property type="molecule type" value="Genomic_DNA"/>
</dbReference>
<feature type="compositionally biased region" description="Basic and acidic residues" evidence="3">
    <location>
        <begin position="9"/>
        <end position="18"/>
    </location>
</feature>
<dbReference type="PANTHER" id="PTHR43272">
    <property type="entry name" value="LONG-CHAIN-FATTY-ACID--COA LIGASE"/>
    <property type="match status" value="1"/>
</dbReference>
<keyword evidence="2" id="KW-0067">ATP-binding</keyword>
<dbReference type="InterPro" id="IPR020845">
    <property type="entry name" value="AMP-binding_CS"/>
</dbReference>
<dbReference type="PROSITE" id="PS00455">
    <property type="entry name" value="AMP_BINDING"/>
    <property type="match status" value="1"/>
</dbReference>
<dbReference type="GO" id="GO:0016020">
    <property type="term" value="C:membrane"/>
    <property type="evidence" value="ECO:0007669"/>
    <property type="project" value="TreeGrafter"/>
</dbReference>
<evidence type="ECO:0000256" key="3">
    <source>
        <dbReference type="SAM" id="MobiDB-lite"/>
    </source>
</evidence>
<dbReference type="OrthoDB" id="1700726at2759"/>
<dbReference type="PANTHER" id="PTHR43272:SF33">
    <property type="entry name" value="AMP-BINDING DOMAIN-CONTAINING PROTEIN-RELATED"/>
    <property type="match status" value="1"/>
</dbReference>
<evidence type="ECO:0000256" key="2">
    <source>
        <dbReference type="ARBA" id="ARBA00022840"/>
    </source>
</evidence>
<accession>A0A0A1SMT6</accession>
<dbReference type="Pfam" id="PF00501">
    <property type="entry name" value="AMP-binding"/>
    <property type="match status" value="1"/>
</dbReference>
<dbReference type="AlphaFoldDB" id="A0A0A1SMT6"/>
<dbReference type="InterPro" id="IPR042099">
    <property type="entry name" value="ANL_N_sf"/>
</dbReference>
<evidence type="ECO:0000256" key="1">
    <source>
        <dbReference type="ARBA" id="ARBA00022741"/>
    </source>
</evidence>
<dbReference type="Proteomes" id="UP000039046">
    <property type="component" value="Unassembled WGS sequence"/>
</dbReference>
<keyword evidence="1" id="KW-0547">Nucleotide-binding</keyword>
<evidence type="ECO:0000259" key="4">
    <source>
        <dbReference type="Pfam" id="PF00501"/>
    </source>
</evidence>
<feature type="domain" description="AMP-dependent synthetase/ligase" evidence="4">
    <location>
        <begin position="92"/>
        <end position="510"/>
    </location>
</feature>
<evidence type="ECO:0000313" key="5">
    <source>
        <dbReference type="EMBL" id="CEJ81628.1"/>
    </source>
</evidence>
<dbReference type="InterPro" id="IPR000873">
    <property type="entry name" value="AMP-dep_synth/lig_dom"/>
</dbReference>
<dbReference type="Gene3D" id="3.40.50.12780">
    <property type="entry name" value="N-terminal domain of ligase-like"/>
    <property type="match status" value="1"/>
</dbReference>
<name>A0A0A1SMT6_9HYPO</name>
<organism evidence="5 6">
    <name type="scientific">[Torrubiella] hemipterigena</name>
    <dbReference type="NCBI Taxonomy" id="1531966"/>
    <lineage>
        <taxon>Eukaryota</taxon>
        <taxon>Fungi</taxon>
        <taxon>Dikarya</taxon>
        <taxon>Ascomycota</taxon>
        <taxon>Pezizomycotina</taxon>
        <taxon>Sordariomycetes</taxon>
        <taxon>Hypocreomycetidae</taxon>
        <taxon>Hypocreales</taxon>
        <taxon>Clavicipitaceae</taxon>
        <taxon>Clavicipitaceae incertae sedis</taxon>
        <taxon>'Torrubiella' clade</taxon>
    </lineage>
</organism>
<dbReference type="GO" id="GO:0004467">
    <property type="term" value="F:long-chain fatty acid-CoA ligase activity"/>
    <property type="evidence" value="ECO:0007669"/>
    <property type="project" value="TreeGrafter"/>
</dbReference>
<proteinExistence type="predicted"/>